<feature type="transmembrane region" description="Helical" evidence="6">
    <location>
        <begin position="231"/>
        <end position="257"/>
    </location>
</feature>
<comment type="subcellular location">
    <subcellularLocation>
        <location evidence="1">Cell membrane</location>
        <topology evidence="1">Multi-pass membrane protein</topology>
    </subcellularLocation>
</comment>
<evidence type="ECO:0000313" key="9">
    <source>
        <dbReference type="Proteomes" id="UP000095039"/>
    </source>
</evidence>
<evidence type="ECO:0000256" key="4">
    <source>
        <dbReference type="ARBA" id="ARBA00022989"/>
    </source>
</evidence>
<dbReference type="InterPro" id="IPR051449">
    <property type="entry name" value="ABC-2_transporter_component"/>
</dbReference>
<keyword evidence="5 6" id="KW-0472">Membrane</keyword>
<name>A0A1E5CAZ6_9GAMM</name>
<dbReference type="GO" id="GO:0005886">
    <property type="term" value="C:plasma membrane"/>
    <property type="evidence" value="ECO:0007669"/>
    <property type="project" value="UniProtKB-SubCell"/>
</dbReference>
<dbReference type="GO" id="GO:0140359">
    <property type="term" value="F:ABC-type transporter activity"/>
    <property type="evidence" value="ECO:0007669"/>
    <property type="project" value="InterPro"/>
</dbReference>
<evidence type="ECO:0000256" key="6">
    <source>
        <dbReference type="SAM" id="Phobius"/>
    </source>
</evidence>
<feature type="transmembrane region" description="Helical" evidence="6">
    <location>
        <begin position="296"/>
        <end position="315"/>
    </location>
</feature>
<evidence type="ECO:0000256" key="2">
    <source>
        <dbReference type="ARBA" id="ARBA00022475"/>
    </source>
</evidence>
<protein>
    <submittedName>
        <fullName evidence="8">Multidrug ABC transporter permease</fullName>
    </submittedName>
</protein>
<keyword evidence="4 6" id="KW-1133">Transmembrane helix</keyword>
<reference evidence="8 9" key="1">
    <citation type="journal article" date="2012" name="Science">
        <title>Ecological populations of bacteria act as socially cohesive units of antibiotic production and resistance.</title>
        <authorList>
            <person name="Cordero O.X."/>
            <person name="Wildschutte H."/>
            <person name="Kirkup B."/>
            <person name="Proehl S."/>
            <person name="Ngo L."/>
            <person name="Hussain F."/>
            <person name="Le Roux F."/>
            <person name="Mincer T."/>
            <person name="Polz M.F."/>
        </authorList>
    </citation>
    <scope>NUCLEOTIDE SEQUENCE [LARGE SCALE GENOMIC DNA]</scope>
    <source>
        <strain evidence="8 9">FF-454</strain>
    </source>
</reference>
<dbReference type="EMBL" id="AJWN02000035">
    <property type="protein sequence ID" value="OEE62645.1"/>
    <property type="molecule type" value="Genomic_DNA"/>
</dbReference>
<evidence type="ECO:0000313" key="8">
    <source>
        <dbReference type="EMBL" id="OEE62645.1"/>
    </source>
</evidence>
<evidence type="ECO:0000256" key="3">
    <source>
        <dbReference type="ARBA" id="ARBA00022692"/>
    </source>
</evidence>
<dbReference type="Gene3D" id="3.40.1710.10">
    <property type="entry name" value="abc type-2 transporter like domain"/>
    <property type="match status" value="1"/>
</dbReference>
<feature type="transmembrane region" description="Helical" evidence="6">
    <location>
        <begin position="353"/>
        <end position="372"/>
    </location>
</feature>
<dbReference type="PANTHER" id="PTHR30294">
    <property type="entry name" value="MEMBRANE COMPONENT OF ABC TRANSPORTER YHHJ-RELATED"/>
    <property type="match status" value="1"/>
</dbReference>
<dbReference type="RefSeq" id="WP_016961605.1">
    <property type="nucleotide sequence ID" value="NZ_AJWN02000035.1"/>
</dbReference>
<dbReference type="Proteomes" id="UP000095039">
    <property type="component" value="Unassembled WGS sequence"/>
</dbReference>
<evidence type="ECO:0000259" key="7">
    <source>
        <dbReference type="Pfam" id="PF12698"/>
    </source>
</evidence>
<keyword evidence="3 6" id="KW-0812">Transmembrane</keyword>
<organism evidence="8 9">
    <name type="scientific">Enterovibrio norvegicus FF-454</name>
    <dbReference type="NCBI Taxonomy" id="1185651"/>
    <lineage>
        <taxon>Bacteria</taxon>
        <taxon>Pseudomonadati</taxon>
        <taxon>Pseudomonadota</taxon>
        <taxon>Gammaproteobacteria</taxon>
        <taxon>Vibrionales</taxon>
        <taxon>Vibrionaceae</taxon>
        <taxon>Enterovibrio</taxon>
    </lineage>
</organism>
<dbReference type="AlphaFoldDB" id="A0A1E5CAZ6"/>
<proteinExistence type="predicted"/>
<keyword evidence="2" id="KW-1003">Cell membrane</keyword>
<dbReference type="Pfam" id="PF12698">
    <property type="entry name" value="ABC2_membrane_3"/>
    <property type="match status" value="1"/>
</dbReference>
<dbReference type="PANTHER" id="PTHR30294:SF47">
    <property type="entry name" value="INNER MEMBRANE TRANSPORT PERMEASE YHHJ"/>
    <property type="match status" value="1"/>
</dbReference>
<evidence type="ECO:0000256" key="5">
    <source>
        <dbReference type="ARBA" id="ARBA00023136"/>
    </source>
</evidence>
<feature type="transmembrane region" description="Helical" evidence="6">
    <location>
        <begin position="269"/>
        <end position="289"/>
    </location>
</feature>
<dbReference type="InterPro" id="IPR013525">
    <property type="entry name" value="ABC2_TM"/>
</dbReference>
<comment type="caution">
    <text evidence="8">The sequence shown here is derived from an EMBL/GenBank/DDBJ whole genome shotgun (WGS) entry which is preliminary data.</text>
</comment>
<feature type="transmembrane region" description="Helical" evidence="6">
    <location>
        <begin position="21"/>
        <end position="42"/>
    </location>
</feature>
<evidence type="ECO:0000256" key="1">
    <source>
        <dbReference type="ARBA" id="ARBA00004651"/>
    </source>
</evidence>
<feature type="domain" description="ABC-2 type transporter transmembrane" evidence="7">
    <location>
        <begin position="26"/>
        <end position="371"/>
    </location>
</feature>
<gene>
    <name evidence="8" type="ORF">A1OK_07445</name>
</gene>
<feature type="transmembrane region" description="Helical" evidence="6">
    <location>
        <begin position="185"/>
        <end position="210"/>
    </location>
</feature>
<accession>A0A1E5CAZ6</accession>
<keyword evidence="9" id="KW-1185">Reference proteome</keyword>
<sequence>MNSPSFFSLLWQEWRSTLSDRWLTALLCGLPLALFVLVWAIFSSGTGRDLPVGVVDLDNSSLSRGLVRYYNASPTLETQAFSDVEQASDALNSAETFATVIIPQGFEKDTLRGESPDVTAFYNSQYILIGKLVSAAIGQSQGTFAATVEAKGKMLHGTTVAAQAAAQSVPIRFQLVPLFNNGTNYAQFLVSAIIPALWQITIVACGMLSMALTDKNRTLETAFSSSIAKPFAAKVVGLLIPLWLLGIGFATAMHFLLGWPMNGSWQIVFAAQGLMVLAGLAVGMLLYVGTRNATRAMSLVAGFTAPAFAFMGVSFPASDMPFLAQCWRALLPVSHYITAQIGQFNYGATLQQAMPSLCALAAFGIIWPIVVLKIKRMKNANNGVNGVNGNSSTQQEIAS</sequence>